<evidence type="ECO:0000313" key="2">
    <source>
        <dbReference type="EMBL" id="AZA82393.1"/>
    </source>
</evidence>
<dbReference type="Gene3D" id="3.40.190.80">
    <property type="match status" value="1"/>
</dbReference>
<dbReference type="EMBL" id="PPEH01000003">
    <property type="protein sequence ID" value="PNW13931.1"/>
    <property type="molecule type" value="Genomic_DNA"/>
</dbReference>
<gene>
    <name evidence="3" type="ORF">C1637_08665</name>
    <name evidence="2" type="ORF">EG342_11030</name>
</gene>
<dbReference type="InterPro" id="IPR000760">
    <property type="entry name" value="Inositol_monophosphatase-like"/>
</dbReference>
<evidence type="ECO:0000313" key="4">
    <source>
        <dbReference type="Proteomes" id="UP000236262"/>
    </source>
</evidence>
<evidence type="ECO:0000313" key="3">
    <source>
        <dbReference type="EMBL" id="PNW13931.1"/>
    </source>
</evidence>
<protein>
    <submittedName>
        <fullName evidence="2">Inositol monophosphatase family protein</fullName>
    </submittedName>
    <submittedName>
        <fullName evidence="3">Myo-inositol-1-monophosphatase</fullName>
    </submittedName>
</protein>
<dbReference type="PRINTS" id="PR00377">
    <property type="entry name" value="IMPHPHTASES"/>
</dbReference>
<dbReference type="AlphaFoldDB" id="A0A3G6RDB6"/>
<dbReference type="KEGG" id="clac:EG342_11030"/>
<comment type="cofactor">
    <cofactor evidence="1">
        <name>Mg(2+)</name>
        <dbReference type="ChEBI" id="CHEBI:18420"/>
    </cofactor>
</comment>
<dbReference type="CDD" id="cd01637">
    <property type="entry name" value="IMPase_like"/>
    <property type="match status" value="1"/>
</dbReference>
<reference evidence="2 5" key="2">
    <citation type="submission" date="2018-11" db="EMBL/GenBank/DDBJ databases">
        <title>Proposal to divide the Flavobacteriaceae and reorganize its genera based on Amino Acid Identity values calculated from whole genome sequences.</title>
        <authorList>
            <person name="Nicholson A.C."/>
            <person name="Gulvik C.A."/>
            <person name="Whitney A.M."/>
            <person name="Humrighouse B.W."/>
            <person name="Bell M."/>
            <person name="Holmes B."/>
            <person name="Steigerwalt A.G."/>
            <person name="Villarma A."/>
            <person name="Sheth M."/>
            <person name="Batra D."/>
            <person name="Pryor J."/>
            <person name="Bernardet J.-F."/>
            <person name="Hugo C."/>
            <person name="Kampfer P."/>
            <person name="Newman J."/>
            <person name="McQuiston J.R."/>
        </authorList>
    </citation>
    <scope>NUCLEOTIDE SEQUENCE [LARGE SCALE GENOMIC DNA]</scope>
    <source>
        <strain evidence="2 5">KC_1864</strain>
    </source>
</reference>
<dbReference type="PANTHER" id="PTHR20854">
    <property type="entry name" value="INOSITOL MONOPHOSPHATASE"/>
    <property type="match status" value="1"/>
</dbReference>
<feature type="binding site" evidence="1">
    <location>
        <position position="89"/>
    </location>
    <ligand>
        <name>Mg(2+)</name>
        <dbReference type="ChEBI" id="CHEBI:18420"/>
        <label>1</label>
        <note>catalytic</note>
    </ligand>
</feature>
<dbReference type="Proteomes" id="UP000279972">
    <property type="component" value="Chromosome"/>
</dbReference>
<keyword evidence="1" id="KW-0460">Magnesium</keyword>
<dbReference type="PANTHER" id="PTHR20854:SF4">
    <property type="entry name" value="INOSITOL-1-MONOPHOSPHATASE-RELATED"/>
    <property type="match status" value="1"/>
</dbReference>
<dbReference type="GO" id="GO:0046872">
    <property type="term" value="F:metal ion binding"/>
    <property type="evidence" value="ECO:0007669"/>
    <property type="project" value="UniProtKB-KW"/>
</dbReference>
<dbReference type="Gene3D" id="3.30.540.10">
    <property type="entry name" value="Fructose-1,6-Bisphosphatase, subunit A, domain 1"/>
    <property type="match status" value="1"/>
</dbReference>
<accession>A0A3G6RDB6</accession>
<organism evidence="3 4">
    <name type="scientific">Chryseobacterium lactis</name>
    <dbReference type="NCBI Taxonomy" id="1241981"/>
    <lineage>
        <taxon>Bacteria</taxon>
        <taxon>Pseudomonadati</taxon>
        <taxon>Bacteroidota</taxon>
        <taxon>Flavobacteriia</taxon>
        <taxon>Flavobacteriales</taxon>
        <taxon>Weeksellaceae</taxon>
        <taxon>Chryseobacterium group</taxon>
        <taxon>Chryseobacterium</taxon>
    </lineage>
</organism>
<dbReference type="Pfam" id="PF00459">
    <property type="entry name" value="Inositol_P"/>
    <property type="match status" value="1"/>
</dbReference>
<sequence length="264" mass="29746">MQLINNSQEIIDIVKRVGKSFAGEFRQSIIPSSKAEFDKALQNIEDRCFSALKDPIFHLYPEIPWAEDDELSSIAQRTPFNDEAYWLCDTMDGAIQYLQHIAGWTINLALIQNGEPVFSIIYDPTSDELFHAEKNKGVKLNGKGLTPNVKKSADIMIAVNEYGHQLKNDHLWKEKASSSYIDLLEKFGVIRNYGPHGLQLAYVAAGRIDLFVQTDLDTNNWLAGILILKEAGYSVLSMEGKTWIWGTEGLIAGSEQALELYFKN</sequence>
<dbReference type="SUPFAM" id="SSF56655">
    <property type="entry name" value="Carbohydrate phosphatase"/>
    <property type="match status" value="1"/>
</dbReference>
<keyword evidence="5" id="KW-1185">Reference proteome</keyword>
<dbReference type="OrthoDB" id="9772456at2"/>
<evidence type="ECO:0000256" key="1">
    <source>
        <dbReference type="PIRSR" id="PIRSR600760-2"/>
    </source>
</evidence>
<feature type="binding site" evidence="1">
    <location>
        <position position="92"/>
    </location>
    <ligand>
        <name>Mg(2+)</name>
        <dbReference type="ChEBI" id="CHEBI:18420"/>
        <label>1</label>
        <note>catalytic</note>
    </ligand>
</feature>
<reference evidence="3 4" key="1">
    <citation type="submission" date="2018-01" db="EMBL/GenBank/DDBJ databases">
        <title>Draft genome sequences of Chryseobacterium lactis NCTC11390, Chryseobacterium oncorhynchi 701B-08, and Chryseobacterium viscerum 687B-08.</title>
        <authorList>
            <person name="Jeong J.-J."/>
            <person name="Lee Y.J."/>
            <person name="Park B."/>
            <person name="Choi I.-G."/>
            <person name="Kim K.D."/>
        </authorList>
    </citation>
    <scope>NUCLEOTIDE SEQUENCE [LARGE SCALE GENOMIC DNA]</scope>
    <source>
        <strain evidence="3 4">NCTC11390</strain>
    </source>
</reference>
<dbReference type="EMBL" id="CP033924">
    <property type="protein sequence ID" value="AZA82393.1"/>
    <property type="molecule type" value="Genomic_DNA"/>
</dbReference>
<dbReference type="RefSeq" id="WP_103290951.1">
    <property type="nucleotide sequence ID" value="NZ_CP033924.1"/>
</dbReference>
<dbReference type="GO" id="GO:0007165">
    <property type="term" value="P:signal transduction"/>
    <property type="evidence" value="ECO:0007669"/>
    <property type="project" value="TreeGrafter"/>
</dbReference>
<dbReference type="GO" id="GO:0008934">
    <property type="term" value="F:inositol monophosphate 1-phosphatase activity"/>
    <property type="evidence" value="ECO:0007669"/>
    <property type="project" value="TreeGrafter"/>
</dbReference>
<keyword evidence="1" id="KW-0479">Metal-binding</keyword>
<evidence type="ECO:0000313" key="5">
    <source>
        <dbReference type="Proteomes" id="UP000279972"/>
    </source>
</evidence>
<dbReference type="GO" id="GO:0006020">
    <property type="term" value="P:inositol metabolic process"/>
    <property type="evidence" value="ECO:0007669"/>
    <property type="project" value="TreeGrafter"/>
</dbReference>
<name>A0A3G6RDB6_CHRLC</name>
<dbReference type="Proteomes" id="UP000236262">
    <property type="component" value="Unassembled WGS sequence"/>
</dbReference>
<proteinExistence type="predicted"/>